<dbReference type="RefSeq" id="XP_009545982.1">
    <property type="nucleotide sequence ID" value="XM_009547687.1"/>
</dbReference>
<reference evidence="1 2" key="1">
    <citation type="journal article" date="2012" name="New Phytol.">
        <title>Insight into trade-off between wood decay and parasitism from the genome of a fungal forest pathogen.</title>
        <authorList>
            <person name="Olson A."/>
            <person name="Aerts A."/>
            <person name="Asiegbu F."/>
            <person name="Belbahri L."/>
            <person name="Bouzid O."/>
            <person name="Broberg A."/>
            <person name="Canback B."/>
            <person name="Coutinho P.M."/>
            <person name="Cullen D."/>
            <person name="Dalman K."/>
            <person name="Deflorio G."/>
            <person name="van Diepen L.T."/>
            <person name="Dunand C."/>
            <person name="Duplessis S."/>
            <person name="Durling M."/>
            <person name="Gonthier P."/>
            <person name="Grimwood J."/>
            <person name="Fossdal C.G."/>
            <person name="Hansson D."/>
            <person name="Henrissat B."/>
            <person name="Hietala A."/>
            <person name="Himmelstrand K."/>
            <person name="Hoffmeister D."/>
            <person name="Hogberg N."/>
            <person name="James T.Y."/>
            <person name="Karlsson M."/>
            <person name="Kohler A."/>
            <person name="Kues U."/>
            <person name="Lee Y.H."/>
            <person name="Lin Y.C."/>
            <person name="Lind M."/>
            <person name="Lindquist E."/>
            <person name="Lombard V."/>
            <person name="Lucas S."/>
            <person name="Lunden K."/>
            <person name="Morin E."/>
            <person name="Murat C."/>
            <person name="Park J."/>
            <person name="Raffaello T."/>
            <person name="Rouze P."/>
            <person name="Salamov A."/>
            <person name="Schmutz J."/>
            <person name="Solheim H."/>
            <person name="Stahlberg J."/>
            <person name="Velez H."/>
            <person name="de Vries R.P."/>
            <person name="Wiebenga A."/>
            <person name="Woodward S."/>
            <person name="Yakovlev I."/>
            <person name="Garbelotto M."/>
            <person name="Martin F."/>
            <person name="Grigoriev I.V."/>
            <person name="Stenlid J."/>
        </authorList>
    </citation>
    <scope>NUCLEOTIDE SEQUENCE [LARGE SCALE GENOMIC DNA]</scope>
    <source>
        <strain evidence="1 2">TC 32-1</strain>
    </source>
</reference>
<dbReference type="InParanoid" id="W4K694"/>
<gene>
    <name evidence="1" type="ORF">HETIRDRAFT_426779</name>
</gene>
<evidence type="ECO:0000313" key="2">
    <source>
        <dbReference type="Proteomes" id="UP000030671"/>
    </source>
</evidence>
<evidence type="ECO:0000313" key="1">
    <source>
        <dbReference type="EMBL" id="ETW81313.1"/>
    </source>
</evidence>
<dbReference type="HOGENOM" id="CLU_1421571_0_0_1"/>
<sequence length="191" mass="20642">MDEVVVKRQGSGMHPGHEVPHLLLVCRFMDDGVIVGSLRLADSFGALVDIGDGHMGGKGFIYPEEYCVAEALCVFDGFQRRGWIEARDGQDAVREEHLFCIRFPLYAGNSGGQLEACVNGQEQGVVVGQEPAIGVYGKDSSGCLCNASGNEYKINNGRSAHCLSSMWQDVNMCIEIMQGGAISVIIDIQDI</sequence>
<dbReference type="KEGG" id="hir:HETIRDRAFT_426779"/>
<dbReference type="AlphaFoldDB" id="W4K694"/>
<proteinExistence type="predicted"/>
<dbReference type="EMBL" id="KI925458">
    <property type="protein sequence ID" value="ETW81313.1"/>
    <property type="molecule type" value="Genomic_DNA"/>
</dbReference>
<dbReference type="Proteomes" id="UP000030671">
    <property type="component" value="Unassembled WGS sequence"/>
</dbReference>
<organism evidence="1 2">
    <name type="scientific">Heterobasidion irregulare (strain TC 32-1)</name>
    <dbReference type="NCBI Taxonomy" id="747525"/>
    <lineage>
        <taxon>Eukaryota</taxon>
        <taxon>Fungi</taxon>
        <taxon>Dikarya</taxon>
        <taxon>Basidiomycota</taxon>
        <taxon>Agaricomycotina</taxon>
        <taxon>Agaricomycetes</taxon>
        <taxon>Russulales</taxon>
        <taxon>Bondarzewiaceae</taxon>
        <taxon>Heterobasidion</taxon>
        <taxon>Heterobasidion annosum species complex</taxon>
    </lineage>
</organism>
<dbReference type="GeneID" id="20674144"/>
<keyword evidence="2" id="KW-1185">Reference proteome</keyword>
<name>W4K694_HETIT</name>
<accession>W4K694</accession>
<protein>
    <submittedName>
        <fullName evidence="1">Uncharacterized protein</fullName>
    </submittedName>
</protein>